<feature type="compositionally biased region" description="Polar residues" evidence="2">
    <location>
        <begin position="75"/>
        <end position="84"/>
    </location>
</feature>
<gene>
    <name evidence="3" type="ORF">MKY91_20505</name>
</gene>
<evidence type="ECO:0000313" key="3">
    <source>
        <dbReference type="EMBL" id="MEN0645550.1"/>
    </source>
</evidence>
<name>A0ABU9VNQ6_9BACI</name>
<dbReference type="RefSeq" id="WP_343132217.1">
    <property type="nucleotide sequence ID" value="NZ_JBCITK010000002.1"/>
</dbReference>
<feature type="compositionally biased region" description="Basic and acidic residues" evidence="2">
    <location>
        <begin position="85"/>
        <end position="99"/>
    </location>
</feature>
<accession>A0ABU9VNQ6</accession>
<organism evidence="3 4">
    <name type="scientific">Alkalicoccobacillus gibsonii</name>
    <dbReference type="NCBI Taxonomy" id="79881"/>
    <lineage>
        <taxon>Bacteria</taxon>
        <taxon>Bacillati</taxon>
        <taxon>Bacillota</taxon>
        <taxon>Bacilli</taxon>
        <taxon>Bacillales</taxon>
        <taxon>Bacillaceae</taxon>
        <taxon>Alkalicoccobacillus</taxon>
    </lineage>
</organism>
<feature type="compositionally biased region" description="Basic and acidic residues" evidence="2">
    <location>
        <begin position="61"/>
        <end position="74"/>
    </location>
</feature>
<evidence type="ECO:0000256" key="2">
    <source>
        <dbReference type="SAM" id="MobiDB-lite"/>
    </source>
</evidence>
<evidence type="ECO:0000256" key="1">
    <source>
        <dbReference type="SAM" id="Coils"/>
    </source>
</evidence>
<evidence type="ECO:0000313" key="4">
    <source>
        <dbReference type="Proteomes" id="UP001418796"/>
    </source>
</evidence>
<proteinExistence type="predicted"/>
<feature type="compositionally biased region" description="Basic and acidic residues" evidence="2">
    <location>
        <begin position="15"/>
        <end position="27"/>
    </location>
</feature>
<evidence type="ECO:0008006" key="5">
    <source>
        <dbReference type="Google" id="ProtNLM"/>
    </source>
</evidence>
<dbReference type="EMBL" id="JBCITK010000002">
    <property type="protein sequence ID" value="MEN0645550.1"/>
    <property type="molecule type" value="Genomic_DNA"/>
</dbReference>
<sequence length="447" mass="51995">MKGRSGSKLSIVNKDNQKKKDLLDKMKNKSKANKATDQPIQNDKNNDEDNEFKKLYKNAKNKLEKAQRKIEELKNSPTNNSNDTKTNKEAKAELHQKEQEIKKLKKEHEEYLSEAESKRKAIEGENQKLREDLKVSGKINADLSRSMDLQKKKEQALARELKSFRDKVEPVKERIKELEYIQEANEKKIEKLEQALITSNKKIKLLEEISPSVLLDLLLDKMSVGNLTEFNLLPDIYNSYRKKSFVKSAMKKNSQHNISENEVTLFGHVREYNQDYIFVDVNEKVYSIEIMPQYQGKIINAAAQAIIIKDNKVQVTYFYQPEDEKMLKIDQEQSKAKRPNVENNNEYHYIGDFKVLVVTEKDKDKYVSRLEKHGLKVQAVEGRGKYKRIQTLIDSADIVIYLVEDISHVVSEQSKKDENPVKHQFVMSGNPEKVVQRVIYAKYQLGL</sequence>
<dbReference type="Proteomes" id="UP001418796">
    <property type="component" value="Unassembled WGS sequence"/>
</dbReference>
<feature type="region of interest" description="Disordered" evidence="2">
    <location>
        <begin position="1"/>
        <end position="99"/>
    </location>
</feature>
<reference evidence="3 4" key="1">
    <citation type="submission" date="2024-03" db="EMBL/GenBank/DDBJ databases">
        <title>Bacilli Hybrid Assemblies.</title>
        <authorList>
            <person name="Kovac J."/>
        </authorList>
    </citation>
    <scope>NUCLEOTIDE SEQUENCE [LARGE SCALE GENOMIC DNA]</scope>
    <source>
        <strain evidence="3 4">FSL R7-0666</strain>
    </source>
</reference>
<feature type="coiled-coil region" evidence="1">
    <location>
        <begin position="175"/>
        <end position="209"/>
    </location>
</feature>
<feature type="compositionally biased region" description="Basic and acidic residues" evidence="2">
    <location>
        <begin position="44"/>
        <end position="54"/>
    </location>
</feature>
<keyword evidence="4" id="KW-1185">Reference proteome</keyword>
<protein>
    <recommendedName>
        <fullName evidence="5">DUF2325 domain-containing protein</fullName>
    </recommendedName>
</protein>
<comment type="caution">
    <text evidence="3">The sequence shown here is derived from an EMBL/GenBank/DDBJ whole genome shotgun (WGS) entry which is preliminary data.</text>
</comment>
<keyword evidence="1" id="KW-0175">Coiled coil</keyword>